<name>A0A1I0HEG5_9ACTN</name>
<proteinExistence type="predicted"/>
<organism evidence="1 2">
    <name type="scientific">Nonomuraea wenchangensis</name>
    <dbReference type="NCBI Taxonomy" id="568860"/>
    <lineage>
        <taxon>Bacteria</taxon>
        <taxon>Bacillati</taxon>
        <taxon>Actinomycetota</taxon>
        <taxon>Actinomycetes</taxon>
        <taxon>Streptosporangiales</taxon>
        <taxon>Streptosporangiaceae</taxon>
        <taxon>Nonomuraea</taxon>
    </lineage>
</organism>
<reference evidence="1 2" key="1">
    <citation type="submission" date="2016-10" db="EMBL/GenBank/DDBJ databases">
        <authorList>
            <person name="de Groot N.N."/>
        </authorList>
    </citation>
    <scope>NUCLEOTIDE SEQUENCE [LARGE SCALE GENOMIC DNA]</scope>
    <source>
        <strain evidence="1 2">CGMCC 4.5598</strain>
    </source>
</reference>
<dbReference type="RefSeq" id="WP_091081250.1">
    <property type="nucleotide sequence ID" value="NZ_FOHX01000004.1"/>
</dbReference>
<gene>
    <name evidence="1" type="ORF">SAMN05421811_104270</name>
</gene>
<evidence type="ECO:0000313" key="2">
    <source>
        <dbReference type="Proteomes" id="UP000199361"/>
    </source>
</evidence>
<dbReference type="EMBL" id="FOHX01000004">
    <property type="protein sequence ID" value="SET82245.1"/>
    <property type="molecule type" value="Genomic_DNA"/>
</dbReference>
<accession>A0A1I0HEG5</accession>
<dbReference type="OrthoDB" id="9956726at2"/>
<keyword evidence="2" id="KW-1185">Reference proteome</keyword>
<protein>
    <submittedName>
        <fullName evidence="1">Uncharacterized protein</fullName>
    </submittedName>
</protein>
<dbReference type="Proteomes" id="UP000199361">
    <property type="component" value="Unassembled WGS sequence"/>
</dbReference>
<sequence>MEPFGKTDYETDARKALQKGEVDKAQVYATLHQAQVLKAGLEAVKNKIDSFKEMLEHYVSKQ</sequence>
<dbReference type="AlphaFoldDB" id="A0A1I0HEG5"/>
<evidence type="ECO:0000313" key="1">
    <source>
        <dbReference type="EMBL" id="SET82245.1"/>
    </source>
</evidence>